<evidence type="ECO:0000256" key="3">
    <source>
        <dbReference type="ARBA" id="ARBA00021242"/>
    </source>
</evidence>
<keyword evidence="9 13" id="KW-0472">Membrane</keyword>
<evidence type="ECO:0000256" key="10">
    <source>
        <dbReference type="ARBA" id="ARBA00030646"/>
    </source>
</evidence>
<sequence>MTNFTLIFIVFVLWNAAITLRSSGLWKTSTSLTSTDAAELAKWKTLLRKYLPVYLLATLSDWLQGPYVYALYADYGYSQHSIAILFVAGFGSSMIFGSFIGGMADWGGRRAFVVIFALVYAASCFTKHFKSFYILMLGRLLGGVATSLLFSVFDAWLIRAHSDAQLKQYLGKSFSWAVFGNSLVAIMAGLLANKAASATMPMVGFREGVFIGGYLTPFDLALAALVGCGFLAATTWEENYGDTDSAKEGGEVTGKAQWHDGLKNALTTTIRSTDILLCGIISSLFEGSMYVFVFMWTPALTSGDDEDTELPFGLIFSTFMVCCMAGSSIYSILSEKIKGEQLGVLCFAVASVSMALVAISPSNTLKFLAMNVFEMTVGMYWPIMGTMKGSIVPESMRAAIYNLYRIPLNFIVLFSLLTDLTPTTSFCLNATMLATAAVLQIVLMKRRELHLGASHQASPQSELEDARPLVAKDESV</sequence>
<feature type="transmembrane region" description="Helical" evidence="13">
    <location>
        <begin position="423"/>
        <end position="443"/>
    </location>
</feature>
<keyword evidence="7 13" id="KW-1133">Transmembrane helix</keyword>
<dbReference type="InterPro" id="IPR008509">
    <property type="entry name" value="MOT2/MFSD5"/>
</dbReference>
<dbReference type="InterPro" id="IPR036259">
    <property type="entry name" value="MFS_trans_sf"/>
</dbReference>
<keyword evidence="14" id="KW-0732">Signal</keyword>
<comment type="function">
    <text evidence="1">Mediates high-affinity intracellular uptake of the rare oligo-element molybdenum.</text>
</comment>
<keyword evidence="4" id="KW-0813">Transport</keyword>
<protein>
    <recommendedName>
        <fullName evidence="3">Molybdate-anion transporter</fullName>
    </recommendedName>
    <alternativeName>
        <fullName evidence="10">Major facilitator superfamily domain-containing protein 5</fullName>
    </alternativeName>
    <alternativeName>
        <fullName evidence="11">Molybdate transporter 2 homolog</fullName>
    </alternativeName>
</protein>
<evidence type="ECO:0000256" key="14">
    <source>
        <dbReference type="SAM" id="SignalP"/>
    </source>
</evidence>
<feature type="region of interest" description="Disordered" evidence="12">
    <location>
        <begin position="455"/>
        <end position="476"/>
    </location>
</feature>
<dbReference type="GO" id="GO:0015098">
    <property type="term" value="F:molybdate ion transmembrane transporter activity"/>
    <property type="evidence" value="ECO:0007669"/>
    <property type="project" value="InterPro"/>
</dbReference>
<feature type="signal peptide" evidence="14">
    <location>
        <begin position="1"/>
        <end position="19"/>
    </location>
</feature>
<feature type="transmembrane region" description="Helical" evidence="13">
    <location>
        <begin position="367"/>
        <end position="387"/>
    </location>
</feature>
<comment type="subcellular location">
    <subcellularLocation>
        <location evidence="2">Cell membrane</location>
        <topology evidence="2">Multi-pass membrane protein</topology>
    </subcellularLocation>
</comment>
<reference evidence="15 16" key="1">
    <citation type="journal article" date="2015" name="Plant Cell">
        <title>Oil accumulation by the oleaginous diatom Fistulifera solaris as revealed by the genome and transcriptome.</title>
        <authorList>
            <person name="Tanaka T."/>
            <person name="Maeda Y."/>
            <person name="Veluchamy A."/>
            <person name="Tanaka M."/>
            <person name="Abida H."/>
            <person name="Marechal E."/>
            <person name="Bowler C."/>
            <person name="Muto M."/>
            <person name="Sunaga Y."/>
            <person name="Tanaka M."/>
            <person name="Yoshino T."/>
            <person name="Taniguchi T."/>
            <person name="Fukuda Y."/>
            <person name="Nemoto M."/>
            <person name="Matsumoto M."/>
            <person name="Wong P.S."/>
            <person name="Aburatani S."/>
            <person name="Fujibuchi W."/>
        </authorList>
    </citation>
    <scope>NUCLEOTIDE SEQUENCE [LARGE SCALE GENOMIC DNA]</scope>
    <source>
        <strain evidence="15 16">JPCC DA0580</strain>
    </source>
</reference>
<dbReference type="Pfam" id="PF05631">
    <property type="entry name" value="MFS_5"/>
    <property type="match status" value="1"/>
</dbReference>
<evidence type="ECO:0000256" key="1">
    <source>
        <dbReference type="ARBA" id="ARBA00003019"/>
    </source>
</evidence>
<keyword evidence="6 13" id="KW-0812">Transmembrane</keyword>
<accession>A0A1Z5JGD5</accession>
<evidence type="ECO:0000256" key="6">
    <source>
        <dbReference type="ARBA" id="ARBA00022692"/>
    </source>
</evidence>
<dbReference type="Gene3D" id="1.20.1250.20">
    <property type="entry name" value="MFS general substrate transporter like domains"/>
    <property type="match status" value="1"/>
</dbReference>
<gene>
    <name evidence="15" type="ORF">FisN_15Hh300</name>
</gene>
<dbReference type="Proteomes" id="UP000198406">
    <property type="component" value="Unassembled WGS sequence"/>
</dbReference>
<feature type="transmembrane region" description="Helical" evidence="13">
    <location>
        <begin position="107"/>
        <end position="125"/>
    </location>
</feature>
<keyword evidence="16" id="KW-1185">Reference proteome</keyword>
<dbReference type="CDD" id="cd17487">
    <property type="entry name" value="MFS_MFSD5_like"/>
    <property type="match status" value="1"/>
</dbReference>
<dbReference type="AlphaFoldDB" id="A0A1Z5JGD5"/>
<evidence type="ECO:0000256" key="8">
    <source>
        <dbReference type="ARBA" id="ARBA00023065"/>
    </source>
</evidence>
<evidence type="ECO:0000256" key="2">
    <source>
        <dbReference type="ARBA" id="ARBA00004651"/>
    </source>
</evidence>
<dbReference type="PANTHER" id="PTHR23516:SF1">
    <property type="entry name" value="MOLYBDATE-ANION TRANSPORTER"/>
    <property type="match status" value="1"/>
</dbReference>
<dbReference type="PANTHER" id="PTHR23516">
    <property type="entry name" value="SAM (S-ADENOSYL METHIONINE) TRANSPORTER"/>
    <property type="match status" value="1"/>
</dbReference>
<keyword evidence="5" id="KW-1003">Cell membrane</keyword>
<evidence type="ECO:0000256" key="12">
    <source>
        <dbReference type="SAM" id="MobiDB-lite"/>
    </source>
</evidence>
<evidence type="ECO:0000256" key="13">
    <source>
        <dbReference type="SAM" id="Phobius"/>
    </source>
</evidence>
<evidence type="ECO:0000256" key="5">
    <source>
        <dbReference type="ARBA" id="ARBA00022475"/>
    </source>
</evidence>
<dbReference type="OrthoDB" id="263957at2759"/>
<evidence type="ECO:0000313" key="15">
    <source>
        <dbReference type="EMBL" id="GAX12821.1"/>
    </source>
</evidence>
<keyword evidence="8" id="KW-0406">Ion transport</keyword>
<feature type="transmembrane region" description="Helical" evidence="13">
    <location>
        <begin position="342"/>
        <end position="361"/>
    </location>
</feature>
<dbReference type="InParanoid" id="A0A1Z5JGD5"/>
<proteinExistence type="predicted"/>
<dbReference type="SUPFAM" id="SSF103473">
    <property type="entry name" value="MFS general substrate transporter"/>
    <property type="match status" value="1"/>
</dbReference>
<name>A0A1Z5JGD5_FISSO</name>
<feature type="transmembrane region" description="Helical" evidence="13">
    <location>
        <begin position="132"/>
        <end position="153"/>
    </location>
</feature>
<feature type="compositionally biased region" description="Basic and acidic residues" evidence="12">
    <location>
        <begin position="464"/>
        <end position="476"/>
    </location>
</feature>
<evidence type="ECO:0000256" key="7">
    <source>
        <dbReference type="ARBA" id="ARBA00022989"/>
    </source>
</evidence>
<feature type="transmembrane region" description="Helical" evidence="13">
    <location>
        <begin position="51"/>
        <end position="70"/>
    </location>
</feature>
<evidence type="ECO:0000256" key="9">
    <source>
        <dbReference type="ARBA" id="ARBA00023136"/>
    </source>
</evidence>
<feature type="transmembrane region" description="Helical" evidence="13">
    <location>
        <begin position="82"/>
        <end position="101"/>
    </location>
</feature>
<evidence type="ECO:0000313" key="16">
    <source>
        <dbReference type="Proteomes" id="UP000198406"/>
    </source>
</evidence>
<dbReference type="GO" id="GO:0005886">
    <property type="term" value="C:plasma membrane"/>
    <property type="evidence" value="ECO:0007669"/>
    <property type="project" value="UniProtKB-SubCell"/>
</dbReference>
<dbReference type="GO" id="GO:0006811">
    <property type="term" value="P:monoatomic ion transport"/>
    <property type="evidence" value="ECO:0007669"/>
    <property type="project" value="UniProtKB-KW"/>
</dbReference>
<feature type="transmembrane region" description="Helical" evidence="13">
    <location>
        <begin position="173"/>
        <end position="192"/>
    </location>
</feature>
<organism evidence="15 16">
    <name type="scientific">Fistulifera solaris</name>
    <name type="common">Oleaginous diatom</name>
    <dbReference type="NCBI Taxonomy" id="1519565"/>
    <lineage>
        <taxon>Eukaryota</taxon>
        <taxon>Sar</taxon>
        <taxon>Stramenopiles</taxon>
        <taxon>Ochrophyta</taxon>
        <taxon>Bacillariophyta</taxon>
        <taxon>Bacillariophyceae</taxon>
        <taxon>Bacillariophycidae</taxon>
        <taxon>Naviculales</taxon>
        <taxon>Naviculaceae</taxon>
        <taxon>Fistulifera</taxon>
    </lineage>
</organism>
<feature type="chain" id="PRO_5012419069" description="Molybdate-anion transporter" evidence="14">
    <location>
        <begin position="20"/>
        <end position="476"/>
    </location>
</feature>
<feature type="transmembrane region" description="Helical" evidence="13">
    <location>
        <begin position="399"/>
        <end position="417"/>
    </location>
</feature>
<feature type="transmembrane region" description="Helical" evidence="13">
    <location>
        <begin position="310"/>
        <end position="330"/>
    </location>
</feature>
<comment type="caution">
    <text evidence="15">The sequence shown here is derived from an EMBL/GenBank/DDBJ whole genome shotgun (WGS) entry which is preliminary data.</text>
</comment>
<dbReference type="EMBL" id="BDSP01000055">
    <property type="protein sequence ID" value="GAX12821.1"/>
    <property type="molecule type" value="Genomic_DNA"/>
</dbReference>
<evidence type="ECO:0000256" key="11">
    <source>
        <dbReference type="ARBA" id="ARBA00032555"/>
    </source>
</evidence>
<evidence type="ECO:0000256" key="4">
    <source>
        <dbReference type="ARBA" id="ARBA00022448"/>
    </source>
</evidence>
<feature type="transmembrane region" description="Helical" evidence="13">
    <location>
        <begin position="275"/>
        <end position="298"/>
    </location>
</feature>